<feature type="binding site" evidence="9">
    <location>
        <position position="144"/>
    </location>
    <ligand>
        <name>NADP(+)</name>
        <dbReference type="ChEBI" id="CHEBI:58349"/>
    </ligand>
</feature>
<dbReference type="InterPro" id="IPR028614">
    <property type="entry name" value="GDP_fucose/colitose_synth"/>
</dbReference>
<dbReference type="EMBL" id="LPAD01000075">
    <property type="protein sequence ID" value="KVN82711.1"/>
    <property type="molecule type" value="Genomic_DNA"/>
</dbReference>
<sequence length="313" mass="34672">MKNLDKDAKIFVAGHRGMVGSALVRCLEARGYTNILTRTRAELDLLDQAAVREFMREERPDYVFVAAAKVGGIHANNTYGADFIYENLVVETNVIDSAHRAGVDRLCFLGSSCIYPRECPQPIREEYLLTGPLEPTNEPYAIAKIAGVKMCESYNRQHGRHYVSVMPTNLYGPNDNYDLNNSHVLPALIRKAHEAKARGDSEYVVWGSGRPMREFLYVDDLAAACVFLMEQGIGEGLYNVGTGEDVTIRELAETVMSVVGFDGRIVFDASKPDGTPRKLLNVDRMRALGWQAQTSLRDGIAAAYADFLSRPAA</sequence>
<evidence type="ECO:0000256" key="2">
    <source>
        <dbReference type="ARBA" id="ARBA00005959"/>
    </source>
</evidence>
<protein>
    <recommendedName>
        <fullName evidence="3 9">GDP-L-fucose synthase</fullName>
        <ecNumber evidence="3 9">1.1.1.271</ecNumber>
    </recommendedName>
    <alternativeName>
        <fullName evidence="9">GDP-4-keto-6-deoxy-D-mannose-3,5-epimerase-4-reductase</fullName>
    </alternativeName>
</protein>
<feature type="binding site" evidence="9">
    <location>
        <position position="191"/>
    </location>
    <ligand>
        <name>substrate</name>
    </ligand>
</feature>
<feature type="binding site" evidence="9">
    <location>
        <position position="206"/>
    </location>
    <ligand>
        <name>substrate</name>
    </ligand>
</feature>
<feature type="site" description="Important for catalytic activity" evidence="9">
    <location>
        <position position="111"/>
    </location>
</feature>
<dbReference type="Pfam" id="PF01370">
    <property type="entry name" value="Epimerase"/>
    <property type="match status" value="1"/>
</dbReference>
<feature type="domain" description="NAD-dependent epimerase/dehydratase" evidence="10">
    <location>
        <begin position="10"/>
        <end position="241"/>
    </location>
</feature>
<dbReference type="InterPro" id="IPR001509">
    <property type="entry name" value="Epimerase_deHydtase"/>
</dbReference>
<accession>A0ABD4E2U9</accession>
<feature type="binding site" evidence="9">
    <location>
        <position position="273"/>
    </location>
    <ligand>
        <name>substrate</name>
    </ligand>
</feature>
<dbReference type="Gene3D" id="3.40.50.720">
    <property type="entry name" value="NAD(P)-binding Rossmann-like Domain"/>
    <property type="match status" value="1"/>
</dbReference>
<dbReference type="Proteomes" id="UP000057910">
    <property type="component" value="Unassembled WGS sequence"/>
</dbReference>
<feature type="binding site" evidence="9">
    <location>
        <begin position="167"/>
        <end position="170"/>
    </location>
    <ligand>
        <name>NADP(+)</name>
        <dbReference type="ChEBI" id="CHEBI:58349"/>
    </ligand>
</feature>
<evidence type="ECO:0000256" key="1">
    <source>
        <dbReference type="ARBA" id="ARBA00004883"/>
    </source>
</evidence>
<evidence type="ECO:0000313" key="12">
    <source>
        <dbReference type="Proteomes" id="UP000057910"/>
    </source>
</evidence>
<evidence type="ECO:0000256" key="5">
    <source>
        <dbReference type="ARBA" id="ARBA00023002"/>
    </source>
</evidence>
<dbReference type="GO" id="GO:0050577">
    <property type="term" value="F:GDP-L-fucose synthase activity"/>
    <property type="evidence" value="ECO:0007669"/>
    <property type="project" value="UniProtKB-UniRule"/>
</dbReference>
<dbReference type="GO" id="GO:0070401">
    <property type="term" value="F:NADP+ binding"/>
    <property type="evidence" value="ECO:0007669"/>
    <property type="project" value="UniProtKB-UniRule"/>
</dbReference>
<evidence type="ECO:0000313" key="11">
    <source>
        <dbReference type="EMBL" id="KVN82711.1"/>
    </source>
</evidence>
<feature type="binding site" evidence="9">
    <location>
        <begin position="109"/>
        <end position="112"/>
    </location>
    <ligand>
        <name>NADP(+)</name>
        <dbReference type="ChEBI" id="CHEBI:58349"/>
    </ligand>
</feature>
<feature type="binding site" evidence="9">
    <location>
        <begin position="14"/>
        <end position="20"/>
    </location>
    <ligand>
        <name>NADP(+)</name>
        <dbReference type="ChEBI" id="CHEBI:58349"/>
    </ligand>
</feature>
<dbReference type="RefSeq" id="WP_059825271.1">
    <property type="nucleotide sequence ID" value="NZ_LOZC01000022.1"/>
</dbReference>
<comment type="function">
    <text evidence="9">Catalyzes the two-step NADP-dependent conversion of GDP-4-dehydro-6-deoxy-D-mannose to GDP-fucose, involving an epimerase and a reductase reaction.</text>
</comment>
<organism evidence="11 12">
    <name type="scientific">Burkholderia ubonensis</name>
    <dbReference type="NCBI Taxonomy" id="101571"/>
    <lineage>
        <taxon>Bacteria</taxon>
        <taxon>Pseudomonadati</taxon>
        <taxon>Pseudomonadota</taxon>
        <taxon>Betaproteobacteria</taxon>
        <taxon>Burkholderiales</taxon>
        <taxon>Burkholderiaceae</taxon>
        <taxon>Burkholderia</taxon>
        <taxon>Burkholderia cepacia complex</taxon>
    </lineage>
</organism>
<reference evidence="11 12" key="1">
    <citation type="submission" date="2015-11" db="EMBL/GenBank/DDBJ databases">
        <title>Expanding the genomic diversity of Burkholderia species for the development of highly accurate diagnostics.</title>
        <authorList>
            <person name="Sahl J."/>
            <person name="Keim P."/>
            <person name="Wagner D."/>
        </authorList>
    </citation>
    <scope>NUCLEOTIDE SEQUENCE [LARGE SCALE GENOMIC DNA]</scope>
    <source>
        <strain evidence="11 12">MSMB1585WGS</strain>
    </source>
</reference>
<keyword evidence="7 9" id="KW-0511">Multifunctional enzyme</keyword>
<evidence type="ECO:0000256" key="8">
    <source>
        <dbReference type="ARBA" id="ARBA00051935"/>
    </source>
</evidence>
<feature type="active site" description="Proton donor/acceptor" evidence="9">
    <location>
        <position position="140"/>
    </location>
</feature>
<dbReference type="FunFam" id="3.40.50.720:FF:000101">
    <property type="entry name" value="GDP-L-fucose synthase"/>
    <property type="match status" value="1"/>
</dbReference>
<feature type="binding site" evidence="9">
    <location>
        <position position="183"/>
    </location>
    <ligand>
        <name>NADP(+)</name>
        <dbReference type="ChEBI" id="CHEBI:58349"/>
    </ligand>
</feature>
<gene>
    <name evidence="9" type="primary">fcl</name>
    <name evidence="11" type="ORF">WJ68_17570</name>
</gene>
<evidence type="ECO:0000256" key="7">
    <source>
        <dbReference type="ARBA" id="ARBA00023268"/>
    </source>
</evidence>
<dbReference type="CDD" id="cd05239">
    <property type="entry name" value="GDP_FS_SDR_e"/>
    <property type="match status" value="1"/>
</dbReference>
<dbReference type="AlphaFoldDB" id="A0ABD4E2U9"/>
<evidence type="ECO:0000256" key="9">
    <source>
        <dbReference type="HAMAP-Rule" id="MF_00956"/>
    </source>
</evidence>
<comment type="caution">
    <text evidence="11">The sequence shown here is derived from an EMBL/GenBank/DDBJ whole genome shotgun (WGS) entry which is preliminary data.</text>
</comment>
<comment type="pathway">
    <text evidence="1 9">Nucleotide-sugar biosynthesis; GDP-L-fucose biosynthesis via de novo pathway; GDP-L-fucose from GDP-alpha-D-mannose: step 2/2.</text>
</comment>
<name>A0ABD4E2U9_9BURK</name>
<dbReference type="PANTHER" id="PTHR43238:SF1">
    <property type="entry name" value="GDP-L-FUCOSE SYNTHASE"/>
    <property type="match status" value="1"/>
</dbReference>
<dbReference type="SUPFAM" id="SSF51735">
    <property type="entry name" value="NAD(P)-binding Rossmann-fold domains"/>
    <property type="match status" value="1"/>
</dbReference>
<comment type="similarity">
    <text evidence="2 9">Belongs to the NAD(P)-dependent epimerase/dehydratase family. Fucose synthase subfamily.</text>
</comment>
<dbReference type="HAMAP" id="MF_00956">
    <property type="entry name" value="GDP_fucose_synth"/>
    <property type="match status" value="1"/>
</dbReference>
<evidence type="ECO:0000256" key="4">
    <source>
        <dbReference type="ARBA" id="ARBA00022857"/>
    </source>
</evidence>
<feature type="site" description="Important for catalytic activity" evidence="9">
    <location>
        <position position="113"/>
    </location>
</feature>
<dbReference type="InterPro" id="IPR036291">
    <property type="entry name" value="NAD(P)-bd_dom_sf"/>
</dbReference>
<dbReference type="Gene3D" id="3.90.25.10">
    <property type="entry name" value="UDP-galactose 4-epimerase, domain 1"/>
    <property type="match status" value="1"/>
</dbReference>
<keyword evidence="6 9" id="KW-0413">Isomerase</keyword>
<keyword evidence="4 9" id="KW-0521">NADP</keyword>
<feature type="binding site" evidence="9">
    <location>
        <position position="213"/>
    </location>
    <ligand>
        <name>substrate</name>
    </ligand>
</feature>
<dbReference type="GO" id="GO:0042351">
    <property type="term" value="P:'de novo' GDP-L-fucose biosynthetic process"/>
    <property type="evidence" value="ECO:0007669"/>
    <property type="project" value="UniProtKB-UniRule"/>
</dbReference>
<dbReference type="PANTHER" id="PTHR43238">
    <property type="entry name" value="GDP-L-FUCOSE SYNTHASE"/>
    <property type="match status" value="1"/>
</dbReference>
<evidence type="ECO:0000256" key="3">
    <source>
        <dbReference type="ARBA" id="ARBA00012371"/>
    </source>
</evidence>
<comment type="catalytic activity">
    <reaction evidence="8 9">
        <text>GDP-beta-L-fucose + NADP(+) = GDP-4-dehydro-alpha-D-rhamnose + NADPH + H(+)</text>
        <dbReference type="Rhea" id="RHEA:18885"/>
        <dbReference type="ChEBI" id="CHEBI:15378"/>
        <dbReference type="ChEBI" id="CHEBI:57273"/>
        <dbReference type="ChEBI" id="CHEBI:57783"/>
        <dbReference type="ChEBI" id="CHEBI:57964"/>
        <dbReference type="ChEBI" id="CHEBI:58349"/>
        <dbReference type="EC" id="1.1.1.271"/>
    </reaction>
</comment>
<proteinExistence type="inferred from homology"/>
<evidence type="ECO:0000259" key="10">
    <source>
        <dbReference type="Pfam" id="PF01370"/>
    </source>
</evidence>
<dbReference type="GO" id="GO:0016853">
    <property type="term" value="F:isomerase activity"/>
    <property type="evidence" value="ECO:0007669"/>
    <property type="project" value="UniProtKB-KW"/>
</dbReference>
<evidence type="ECO:0000256" key="6">
    <source>
        <dbReference type="ARBA" id="ARBA00023235"/>
    </source>
</evidence>
<dbReference type="EC" id="1.1.1.271" evidence="3 9"/>
<keyword evidence="5 9" id="KW-0560">Oxidoreductase</keyword>